<dbReference type="RefSeq" id="WP_275117394.1">
    <property type="nucleotide sequence ID" value="NZ_JAOTPO010000003.1"/>
</dbReference>
<reference evidence="1" key="1">
    <citation type="submission" date="2024-05" db="EMBL/GenBank/DDBJ databases">
        <title>Alkalihalobacillus sp. strain MEB203 novel alkaliphilic bacterium from Lonar Lake, India.</title>
        <authorList>
            <person name="Joshi A."/>
            <person name="Thite S."/>
            <person name="Mengade P."/>
        </authorList>
    </citation>
    <scope>NUCLEOTIDE SEQUENCE</scope>
    <source>
        <strain evidence="1">MEB 203</strain>
    </source>
</reference>
<dbReference type="EMBL" id="JAOTPO010000003">
    <property type="protein sequence ID" value="MDE5412754.1"/>
    <property type="molecule type" value="Genomic_DNA"/>
</dbReference>
<evidence type="ECO:0008006" key="3">
    <source>
        <dbReference type="Google" id="ProtNLM"/>
    </source>
</evidence>
<name>A0ABT5VEX1_9BACI</name>
<gene>
    <name evidence="1" type="ORF">N7Z68_05110</name>
</gene>
<dbReference type="Proteomes" id="UP001148125">
    <property type="component" value="Unassembled WGS sequence"/>
</dbReference>
<protein>
    <recommendedName>
        <fullName evidence="3">DUF1499 domain-containing protein</fullName>
    </recommendedName>
</protein>
<organism evidence="1 2">
    <name type="scientific">Alkalihalobacterium chitinilyticum</name>
    <dbReference type="NCBI Taxonomy" id="2980103"/>
    <lineage>
        <taxon>Bacteria</taxon>
        <taxon>Bacillati</taxon>
        <taxon>Bacillota</taxon>
        <taxon>Bacilli</taxon>
        <taxon>Bacillales</taxon>
        <taxon>Bacillaceae</taxon>
        <taxon>Alkalihalobacterium</taxon>
    </lineage>
</organism>
<proteinExistence type="predicted"/>
<accession>A0ABT5VEX1</accession>
<evidence type="ECO:0000313" key="2">
    <source>
        <dbReference type="Proteomes" id="UP001148125"/>
    </source>
</evidence>
<keyword evidence="2" id="KW-1185">Reference proteome</keyword>
<comment type="caution">
    <text evidence="1">The sequence shown here is derived from an EMBL/GenBank/DDBJ whole genome shotgun (WGS) entry which is preliminary data.</text>
</comment>
<sequence>MSVMRTITGIWKSSEETSEQPKVPELKTRYFSKNQRAMIEHVTTTINQKFSDWEIKKVDLERGEIIVEKKKGTPYLMIITVFKIDPVKSAIDILCSKQGSLGDLGQSYRYIQQFFNQI</sequence>
<evidence type="ECO:0000313" key="1">
    <source>
        <dbReference type="EMBL" id="MDE5412754.1"/>
    </source>
</evidence>